<accession>A0AAV9BYP3</accession>
<reference evidence="3" key="2">
    <citation type="submission" date="2023-06" db="EMBL/GenBank/DDBJ databases">
        <authorList>
            <person name="Ma L."/>
            <person name="Liu K.-W."/>
            <person name="Li Z."/>
            <person name="Hsiao Y.-Y."/>
            <person name="Qi Y."/>
            <person name="Fu T."/>
            <person name="Tang G."/>
            <person name="Zhang D."/>
            <person name="Sun W.-H."/>
            <person name="Liu D.-K."/>
            <person name="Li Y."/>
            <person name="Chen G.-Z."/>
            <person name="Liu X.-D."/>
            <person name="Liao X.-Y."/>
            <person name="Jiang Y.-T."/>
            <person name="Yu X."/>
            <person name="Hao Y."/>
            <person name="Huang J."/>
            <person name="Zhao X.-W."/>
            <person name="Ke S."/>
            <person name="Chen Y.-Y."/>
            <person name="Wu W.-L."/>
            <person name="Hsu J.-L."/>
            <person name="Lin Y.-F."/>
            <person name="Huang M.-D."/>
            <person name="Li C.-Y."/>
            <person name="Huang L."/>
            <person name="Wang Z.-W."/>
            <person name="Zhao X."/>
            <person name="Zhong W.-Y."/>
            <person name="Peng D.-H."/>
            <person name="Ahmad S."/>
            <person name="Lan S."/>
            <person name="Zhang J.-S."/>
            <person name="Tsai W.-C."/>
            <person name="Van De Peer Y."/>
            <person name="Liu Z.-J."/>
        </authorList>
    </citation>
    <scope>NUCLEOTIDE SEQUENCE</scope>
    <source>
        <strain evidence="3">SCP</strain>
        <tissue evidence="3">Leaves</tissue>
    </source>
</reference>
<comment type="caution">
    <text evidence="3">The sequence shown here is derived from an EMBL/GenBank/DDBJ whole genome shotgun (WGS) entry which is preliminary data.</text>
</comment>
<feature type="region of interest" description="Disordered" evidence="1">
    <location>
        <begin position="401"/>
        <end position="434"/>
    </location>
</feature>
<dbReference type="Pfam" id="PF06741">
    <property type="entry name" value="LsmAD"/>
    <property type="match status" value="1"/>
</dbReference>
<dbReference type="Pfam" id="PF14438">
    <property type="entry name" value="SM-ATX"/>
    <property type="match status" value="1"/>
</dbReference>
<dbReference type="AlphaFoldDB" id="A0AAV9BYP3"/>
<protein>
    <recommendedName>
        <fullName evidence="2">LsmAD domain-containing protein</fullName>
    </recommendedName>
</protein>
<feature type="compositionally biased region" description="Basic and acidic residues" evidence="1">
    <location>
        <begin position="19"/>
        <end position="33"/>
    </location>
</feature>
<feature type="region of interest" description="Disordered" evidence="1">
    <location>
        <begin position="1"/>
        <end position="59"/>
    </location>
</feature>
<organism evidence="3 4">
    <name type="scientific">Acorus gramineus</name>
    <name type="common">Dwarf sweet flag</name>
    <dbReference type="NCBI Taxonomy" id="55184"/>
    <lineage>
        <taxon>Eukaryota</taxon>
        <taxon>Viridiplantae</taxon>
        <taxon>Streptophyta</taxon>
        <taxon>Embryophyta</taxon>
        <taxon>Tracheophyta</taxon>
        <taxon>Spermatophyta</taxon>
        <taxon>Magnoliopsida</taxon>
        <taxon>Liliopsida</taxon>
        <taxon>Acoraceae</taxon>
        <taxon>Acorus</taxon>
    </lineage>
</organism>
<dbReference type="PANTHER" id="PTHR12854:SF7">
    <property type="entry name" value="ATAXIN-2 HOMOLOG"/>
    <property type="match status" value="1"/>
</dbReference>
<dbReference type="Proteomes" id="UP001179952">
    <property type="component" value="Unassembled WGS sequence"/>
</dbReference>
<proteinExistence type="predicted"/>
<evidence type="ECO:0000313" key="4">
    <source>
        <dbReference type="Proteomes" id="UP001179952"/>
    </source>
</evidence>
<feature type="compositionally biased region" description="Low complexity" evidence="1">
    <location>
        <begin position="481"/>
        <end position="503"/>
    </location>
</feature>
<name>A0AAV9BYP3_ACOGR</name>
<dbReference type="GO" id="GO:0003729">
    <property type="term" value="F:mRNA binding"/>
    <property type="evidence" value="ECO:0007669"/>
    <property type="project" value="TreeGrafter"/>
</dbReference>
<feature type="compositionally biased region" description="Polar residues" evidence="1">
    <location>
        <begin position="453"/>
        <end position="475"/>
    </location>
</feature>
<dbReference type="InterPro" id="IPR025852">
    <property type="entry name" value="SM_dom_ATX"/>
</dbReference>
<gene>
    <name evidence="3" type="ORF">QJS04_geneDACA004954</name>
</gene>
<reference evidence="3" key="1">
    <citation type="journal article" date="2023" name="Nat. Commun.">
        <title>Diploid and tetraploid genomes of Acorus and the evolution of monocots.</title>
        <authorList>
            <person name="Ma L."/>
            <person name="Liu K.W."/>
            <person name="Li Z."/>
            <person name="Hsiao Y.Y."/>
            <person name="Qi Y."/>
            <person name="Fu T."/>
            <person name="Tang G.D."/>
            <person name="Zhang D."/>
            <person name="Sun W.H."/>
            <person name="Liu D.K."/>
            <person name="Li Y."/>
            <person name="Chen G.Z."/>
            <person name="Liu X.D."/>
            <person name="Liao X.Y."/>
            <person name="Jiang Y.T."/>
            <person name="Yu X."/>
            <person name="Hao Y."/>
            <person name="Huang J."/>
            <person name="Zhao X.W."/>
            <person name="Ke S."/>
            <person name="Chen Y.Y."/>
            <person name="Wu W.L."/>
            <person name="Hsu J.L."/>
            <person name="Lin Y.F."/>
            <person name="Huang M.D."/>
            <person name="Li C.Y."/>
            <person name="Huang L."/>
            <person name="Wang Z.W."/>
            <person name="Zhao X."/>
            <person name="Zhong W.Y."/>
            <person name="Peng D.H."/>
            <person name="Ahmad S."/>
            <person name="Lan S."/>
            <person name="Zhang J.S."/>
            <person name="Tsai W.C."/>
            <person name="Van de Peer Y."/>
            <person name="Liu Z.J."/>
        </authorList>
    </citation>
    <scope>NUCLEOTIDE SEQUENCE</scope>
    <source>
        <strain evidence="3">SCP</strain>
    </source>
</reference>
<evidence type="ECO:0000256" key="1">
    <source>
        <dbReference type="SAM" id="MobiDB-lite"/>
    </source>
</evidence>
<dbReference type="GO" id="GO:0034063">
    <property type="term" value="P:stress granule assembly"/>
    <property type="evidence" value="ECO:0007669"/>
    <property type="project" value="TreeGrafter"/>
</dbReference>
<feature type="compositionally biased region" description="Polar residues" evidence="1">
    <location>
        <begin position="421"/>
        <end position="433"/>
    </location>
</feature>
<feature type="compositionally biased region" description="Basic residues" evidence="1">
    <location>
        <begin position="8"/>
        <end position="18"/>
    </location>
</feature>
<feature type="region of interest" description="Disordered" evidence="1">
    <location>
        <begin position="446"/>
        <end position="527"/>
    </location>
</feature>
<dbReference type="PANTHER" id="PTHR12854">
    <property type="entry name" value="ATAXIN 2-RELATED"/>
    <property type="match status" value="1"/>
</dbReference>
<dbReference type="InterPro" id="IPR045117">
    <property type="entry name" value="ATXN2-like"/>
</dbReference>
<evidence type="ECO:0000313" key="3">
    <source>
        <dbReference type="EMBL" id="KAK1281424.1"/>
    </source>
</evidence>
<sequence>MSIQQGVQHKHSANGFVRRRTDREMGTRLENKPHTGKSSSSNFGGAGLSNGSKVRGFESPSHDRLTYITTCIIGHRVEVQVKNGSVFSGILHAINTENDSGVILKSARLTKDGSTKGPKSLPDTVTKAPTKTLIIPAKELVQVIAKDVSFTGSRLTNDHGNAKRQDLMIDAVISQHHYVEMGRELERWTPDKDDPQCPEKWDQFETNEMLFGVRSTFDEELYTTKLEKGPQTRELEREATRIAREIEGEETIDLHLAEERGSRFFDDLELDEESRFSSVLRVADDGSYEENENKDDFNNETFGSSNDSVIHRAFPEVSRWKNNEATSSCSSVDEEASSQVVVDREMFISHPLDHVRKTSDCASTSSVDKGNRTLKILEHLDVKPDLCAILANIYDPPDGPMSVQPSVNAKKDSVDKGALSSRATAYAPSSESVKSLDYMDPIGESERAGSVKASITTESVNTRVRPGSSTSSTSERPGVNSVSSGPALSPSSSVGSLSSEKSSLNPHAKEFRLNPNAKSFTPSASVRPPVPVSDGTFYFPANAPAIPNMHTLPVGVMGSFSGQQPFIYNSQAAMQSPQPYIHPNGAMAASANHPHLGSGRKMMAKDEAGLPV</sequence>
<dbReference type="EMBL" id="JAUJYN010000001">
    <property type="protein sequence ID" value="KAK1281424.1"/>
    <property type="molecule type" value="Genomic_DNA"/>
</dbReference>
<dbReference type="SMART" id="SM01272">
    <property type="entry name" value="LsmAD"/>
    <property type="match status" value="1"/>
</dbReference>
<evidence type="ECO:0000259" key="2">
    <source>
        <dbReference type="SMART" id="SM01272"/>
    </source>
</evidence>
<keyword evidence="4" id="KW-1185">Reference proteome</keyword>
<dbReference type="GO" id="GO:0010494">
    <property type="term" value="C:cytoplasmic stress granule"/>
    <property type="evidence" value="ECO:0007669"/>
    <property type="project" value="TreeGrafter"/>
</dbReference>
<feature type="domain" description="LsmAD" evidence="2">
    <location>
        <begin position="211"/>
        <end position="282"/>
    </location>
</feature>
<dbReference type="InterPro" id="IPR009604">
    <property type="entry name" value="LsmAD_domain"/>
</dbReference>